<dbReference type="InterPro" id="IPR036047">
    <property type="entry name" value="F-box-like_dom_sf"/>
</dbReference>
<dbReference type="Gene3D" id="3.80.10.10">
    <property type="entry name" value="Ribonuclease Inhibitor"/>
    <property type="match status" value="1"/>
</dbReference>
<dbReference type="AlphaFoldDB" id="A0A6A6VRC5"/>
<accession>A0A6A6VRC5</accession>
<reference evidence="2" key="1">
    <citation type="journal article" date="2020" name="Stud. Mycol.">
        <title>101 Dothideomycetes genomes: a test case for predicting lifestyles and emergence of pathogens.</title>
        <authorList>
            <person name="Haridas S."/>
            <person name="Albert R."/>
            <person name="Binder M."/>
            <person name="Bloem J."/>
            <person name="Labutti K."/>
            <person name="Salamov A."/>
            <person name="Andreopoulos B."/>
            <person name="Baker S."/>
            <person name="Barry K."/>
            <person name="Bills G."/>
            <person name="Bluhm B."/>
            <person name="Cannon C."/>
            <person name="Castanera R."/>
            <person name="Culley D."/>
            <person name="Daum C."/>
            <person name="Ezra D."/>
            <person name="Gonzalez J."/>
            <person name="Henrissat B."/>
            <person name="Kuo A."/>
            <person name="Liang C."/>
            <person name="Lipzen A."/>
            <person name="Lutzoni F."/>
            <person name="Magnuson J."/>
            <person name="Mondo S."/>
            <person name="Nolan M."/>
            <person name="Ohm R."/>
            <person name="Pangilinan J."/>
            <person name="Park H.-J."/>
            <person name="Ramirez L."/>
            <person name="Alfaro M."/>
            <person name="Sun H."/>
            <person name="Tritt A."/>
            <person name="Yoshinaga Y."/>
            <person name="Zwiers L.-H."/>
            <person name="Turgeon B."/>
            <person name="Goodwin S."/>
            <person name="Spatafora J."/>
            <person name="Crous P."/>
            <person name="Grigoriev I."/>
        </authorList>
    </citation>
    <scope>NUCLEOTIDE SEQUENCE</scope>
    <source>
        <strain evidence="2">CBS 119925</strain>
    </source>
</reference>
<organism evidence="2 3">
    <name type="scientific">Sporormia fimetaria CBS 119925</name>
    <dbReference type="NCBI Taxonomy" id="1340428"/>
    <lineage>
        <taxon>Eukaryota</taxon>
        <taxon>Fungi</taxon>
        <taxon>Dikarya</taxon>
        <taxon>Ascomycota</taxon>
        <taxon>Pezizomycotina</taxon>
        <taxon>Dothideomycetes</taxon>
        <taxon>Pleosporomycetidae</taxon>
        <taxon>Pleosporales</taxon>
        <taxon>Sporormiaceae</taxon>
        <taxon>Sporormia</taxon>
    </lineage>
</organism>
<dbReference type="SUPFAM" id="SSF52047">
    <property type="entry name" value="RNI-like"/>
    <property type="match status" value="1"/>
</dbReference>
<name>A0A6A6VRC5_9PLEO</name>
<dbReference type="Pfam" id="PF12937">
    <property type="entry name" value="F-box-like"/>
    <property type="match status" value="1"/>
</dbReference>
<dbReference type="Proteomes" id="UP000799440">
    <property type="component" value="Unassembled WGS sequence"/>
</dbReference>
<gene>
    <name evidence="2" type="ORF">M011DRAFT_415704</name>
</gene>
<evidence type="ECO:0000313" key="3">
    <source>
        <dbReference type="Proteomes" id="UP000799440"/>
    </source>
</evidence>
<feature type="domain" description="F-box" evidence="1">
    <location>
        <begin position="14"/>
        <end position="60"/>
    </location>
</feature>
<dbReference type="InterPro" id="IPR001810">
    <property type="entry name" value="F-box_dom"/>
</dbReference>
<dbReference type="EMBL" id="MU006561">
    <property type="protein sequence ID" value="KAF2752344.1"/>
    <property type="molecule type" value="Genomic_DNA"/>
</dbReference>
<dbReference type="Gene3D" id="1.20.1280.50">
    <property type="match status" value="1"/>
</dbReference>
<dbReference type="CDD" id="cd09917">
    <property type="entry name" value="F-box_SF"/>
    <property type="match status" value="1"/>
</dbReference>
<dbReference type="InterPro" id="IPR032675">
    <property type="entry name" value="LRR_dom_sf"/>
</dbReference>
<dbReference type="SUPFAM" id="SSF81383">
    <property type="entry name" value="F-box domain"/>
    <property type="match status" value="1"/>
</dbReference>
<evidence type="ECO:0000259" key="1">
    <source>
        <dbReference type="Pfam" id="PF12937"/>
    </source>
</evidence>
<proteinExistence type="predicted"/>
<evidence type="ECO:0000313" key="2">
    <source>
        <dbReference type="EMBL" id="KAF2752344.1"/>
    </source>
</evidence>
<protein>
    <recommendedName>
        <fullName evidence="1">F-box domain-containing protein</fullName>
    </recommendedName>
</protein>
<keyword evidence="3" id="KW-1185">Reference proteome</keyword>
<sequence>MGSMPHTAFDYATYLPDELLLHVLDYIPRSPESQPTLASFCLVSRQWYNLAIDRLYEAPFIAGRAYDLLTRTIVPSLNEHVRKSPLASLVRVLDLSHIVHQGNKSTTARLLRRTNPSLEIFTAPQASFGVNCWAALSKCKRLRILNLSLVIEQIEIRSMMQTITQLPLLTHFYFPRCSSHYSGPSDLKPWPPHLTHLQFSGSILGVIFDLLGANEHVHPKTVTSLALSHCPGIHEFQIAQVLKRWPGDLTRLDLQHLPQIQQGMLDNVFKHARDIKNLTIAVDYISMNFGCRPSIFDRSHWRESKPLESLTLVSSGQQRWDSDEAFTPLDLFDLVDRRFFGRLRRVYVERVLGWGRDEEVGALEEALEALDRENWDLRRWHYEEFEGKYEGVSWEEWRRTSRGRRMAGGIKEIGDEYGM</sequence>
<dbReference type="OrthoDB" id="2125396at2759"/>